<accession>A0ABQ3RXY1</accession>
<evidence type="ECO:0000313" key="2">
    <source>
        <dbReference type="Proteomes" id="UP000649259"/>
    </source>
</evidence>
<proteinExistence type="predicted"/>
<dbReference type="Proteomes" id="UP000649259">
    <property type="component" value="Unassembled WGS sequence"/>
</dbReference>
<dbReference type="InterPro" id="IPR056510">
    <property type="entry name" value="WapI"/>
</dbReference>
<comment type="caution">
    <text evidence="1">The sequence shown here is derived from an EMBL/GenBank/DDBJ whole genome shotgun (WGS) entry which is preliminary data.</text>
</comment>
<protein>
    <submittedName>
        <fullName evidence="1">Uncharacterized protein</fullName>
    </submittedName>
</protein>
<dbReference type="EMBL" id="BNEB01000002">
    <property type="protein sequence ID" value="GHI60645.1"/>
    <property type="molecule type" value="Genomic_DNA"/>
</dbReference>
<organism evidence="1 2">
    <name type="scientific">Streptomyces asoensis</name>
    <dbReference type="NCBI Taxonomy" id="249586"/>
    <lineage>
        <taxon>Bacteria</taxon>
        <taxon>Bacillati</taxon>
        <taxon>Actinomycetota</taxon>
        <taxon>Actinomycetes</taxon>
        <taxon>Kitasatosporales</taxon>
        <taxon>Streptomycetaceae</taxon>
        <taxon>Streptomyces</taxon>
    </lineage>
</organism>
<sequence>MVVLLSDHATGVELRLVGYQFPETRGDAYDDNWLVVAATVTTPEGSWSFTDPCLLTDEAREVSVWLRAAASGAVGVTAPDRDGRLWPDTWFVEPVLGFSLAARSDEAAVIRIHLSSEAIPPWRRDDSADIYQYAVDVMVEKEALLHAADHWDRALASFPPR</sequence>
<reference evidence="2" key="1">
    <citation type="submission" date="2023-07" db="EMBL/GenBank/DDBJ databases">
        <title>Whole genome shotgun sequence of Streptomyces cacaoi subsp. asoensis NBRC 13813.</title>
        <authorList>
            <person name="Komaki H."/>
            <person name="Tamura T."/>
        </authorList>
    </citation>
    <scope>NUCLEOTIDE SEQUENCE [LARGE SCALE GENOMIC DNA]</scope>
    <source>
        <strain evidence="2">NBRC 13813</strain>
    </source>
</reference>
<gene>
    <name evidence="1" type="ORF">Saso_22950</name>
</gene>
<evidence type="ECO:0000313" key="1">
    <source>
        <dbReference type="EMBL" id="GHI60645.1"/>
    </source>
</evidence>
<keyword evidence="2" id="KW-1185">Reference proteome</keyword>
<dbReference type="Pfam" id="PF24716">
    <property type="entry name" value="WapI"/>
    <property type="match status" value="1"/>
</dbReference>
<name>A0ABQ3RXY1_9ACTN</name>